<accession>A0AAV3RER3</accession>
<evidence type="ECO:0000313" key="1">
    <source>
        <dbReference type="EMBL" id="GAA0173477.1"/>
    </source>
</evidence>
<keyword evidence="2" id="KW-1185">Reference proteome</keyword>
<name>A0AAV3RER3_LITER</name>
<dbReference type="EMBL" id="BAABME010008618">
    <property type="protein sequence ID" value="GAA0173477.1"/>
    <property type="molecule type" value="Genomic_DNA"/>
</dbReference>
<dbReference type="PANTHER" id="PTHR14614:SF132">
    <property type="entry name" value="PROTEIN-LYSINE METHYLTRANSFERASE C42C1.13"/>
    <property type="match status" value="1"/>
</dbReference>
<dbReference type="InterPro" id="IPR029063">
    <property type="entry name" value="SAM-dependent_MTases_sf"/>
</dbReference>
<dbReference type="Pfam" id="PF10294">
    <property type="entry name" value="Methyltransf_16"/>
    <property type="match status" value="1"/>
</dbReference>
<protein>
    <submittedName>
        <fullName evidence="1">Protein modifying enzyme</fullName>
    </submittedName>
</protein>
<reference evidence="1 2" key="1">
    <citation type="submission" date="2024-01" db="EMBL/GenBank/DDBJ databases">
        <title>The complete chloroplast genome sequence of Lithospermum erythrorhizon: insights into the phylogenetic relationship among Boraginaceae species and the maternal lineages of purple gromwells.</title>
        <authorList>
            <person name="Okada T."/>
            <person name="Watanabe K."/>
        </authorList>
    </citation>
    <scope>NUCLEOTIDE SEQUENCE [LARGE SCALE GENOMIC DNA]</scope>
</reference>
<sequence length="257" mass="28807">MDNQVGDMADVDPFSMFFRGDVEDLEECLTVPSSERQQYFLESISSSIFIRQLPSKGISFKLWPVANTLVNLLDSYGSKPDSMSPLFNLLNSCGDKRPLRILELGSGTGIVGIVAAAALGANVIVTDLPHVLPNMAYNIDLNVEVLKAHGGNVEAAPLRWGEIEDMETIGRDFDMILASDVVYHDHLYEPLLETLRYFLLRGEKKIVFVMSHVKRWKKESSFFKKANKLFHTEVIHNDVPSNGSRVGALVYRFVGKR</sequence>
<comment type="caution">
    <text evidence="1">The sequence shown here is derived from an EMBL/GenBank/DDBJ whole genome shotgun (WGS) entry which is preliminary data.</text>
</comment>
<gene>
    <name evidence="1" type="ORF">LIER_27084</name>
</gene>
<dbReference type="PANTHER" id="PTHR14614">
    <property type="entry name" value="HEPATOCELLULAR CARCINOMA-ASSOCIATED ANTIGEN"/>
    <property type="match status" value="1"/>
</dbReference>
<dbReference type="CDD" id="cd02440">
    <property type="entry name" value="AdoMet_MTases"/>
    <property type="match status" value="1"/>
</dbReference>
<dbReference type="Proteomes" id="UP001454036">
    <property type="component" value="Unassembled WGS sequence"/>
</dbReference>
<dbReference type="AlphaFoldDB" id="A0AAV3RER3"/>
<organism evidence="1 2">
    <name type="scientific">Lithospermum erythrorhizon</name>
    <name type="common">Purple gromwell</name>
    <name type="synonym">Lithospermum officinale var. erythrorhizon</name>
    <dbReference type="NCBI Taxonomy" id="34254"/>
    <lineage>
        <taxon>Eukaryota</taxon>
        <taxon>Viridiplantae</taxon>
        <taxon>Streptophyta</taxon>
        <taxon>Embryophyta</taxon>
        <taxon>Tracheophyta</taxon>
        <taxon>Spermatophyta</taxon>
        <taxon>Magnoliopsida</taxon>
        <taxon>eudicotyledons</taxon>
        <taxon>Gunneridae</taxon>
        <taxon>Pentapetalae</taxon>
        <taxon>asterids</taxon>
        <taxon>lamiids</taxon>
        <taxon>Boraginales</taxon>
        <taxon>Boraginaceae</taxon>
        <taxon>Boraginoideae</taxon>
        <taxon>Lithospermeae</taxon>
        <taxon>Lithospermum</taxon>
    </lineage>
</organism>
<evidence type="ECO:0000313" key="2">
    <source>
        <dbReference type="Proteomes" id="UP001454036"/>
    </source>
</evidence>
<dbReference type="SUPFAM" id="SSF53335">
    <property type="entry name" value="S-adenosyl-L-methionine-dependent methyltransferases"/>
    <property type="match status" value="1"/>
</dbReference>
<dbReference type="Gene3D" id="3.40.50.150">
    <property type="entry name" value="Vaccinia Virus protein VP39"/>
    <property type="match status" value="1"/>
</dbReference>
<proteinExistence type="predicted"/>
<dbReference type="InterPro" id="IPR019410">
    <property type="entry name" value="Methyltransf_16"/>
</dbReference>